<organism evidence="4 5">
    <name type="scientific">Atopobium minutum</name>
    <dbReference type="NCBI Taxonomy" id="1381"/>
    <lineage>
        <taxon>Bacteria</taxon>
        <taxon>Bacillati</taxon>
        <taxon>Actinomycetota</taxon>
        <taxon>Coriobacteriia</taxon>
        <taxon>Coriobacteriales</taxon>
        <taxon>Atopobiaceae</taxon>
        <taxon>Atopobium</taxon>
    </lineage>
</organism>
<comment type="caution">
    <text evidence="4">The sequence shown here is derived from an EMBL/GenBank/DDBJ whole genome shotgun (WGS) entry which is preliminary data.</text>
</comment>
<feature type="compositionally biased region" description="Low complexity" evidence="1">
    <location>
        <begin position="486"/>
        <end position="503"/>
    </location>
</feature>
<gene>
    <name evidence="4" type="ORF">SAMN04489746_0162</name>
</gene>
<evidence type="ECO:0000313" key="4">
    <source>
        <dbReference type="EMBL" id="SEB42149.1"/>
    </source>
</evidence>
<protein>
    <submittedName>
        <fullName evidence="4">Helix-turn-helix domain-containing protein</fullName>
    </submittedName>
</protein>
<dbReference type="PANTHER" id="PTHR34475">
    <property type="match status" value="1"/>
</dbReference>
<evidence type="ECO:0000259" key="3">
    <source>
        <dbReference type="SMART" id="SM00530"/>
    </source>
</evidence>
<dbReference type="Pfam" id="PF13413">
    <property type="entry name" value="HTH_25"/>
    <property type="match status" value="1"/>
</dbReference>
<keyword evidence="2" id="KW-0472">Membrane</keyword>
<feature type="compositionally biased region" description="Low complexity" evidence="1">
    <location>
        <begin position="460"/>
        <end position="479"/>
    </location>
</feature>
<dbReference type="InterPro" id="IPR050400">
    <property type="entry name" value="Bact_Cytoskel_RodZ"/>
</dbReference>
<dbReference type="InterPro" id="IPR010982">
    <property type="entry name" value="Lambda_DNA-bd_dom_sf"/>
</dbReference>
<feature type="transmembrane region" description="Helical" evidence="2">
    <location>
        <begin position="312"/>
        <end position="331"/>
    </location>
</feature>
<dbReference type="InterPro" id="IPR001387">
    <property type="entry name" value="Cro/C1-type_HTH"/>
</dbReference>
<feature type="compositionally biased region" description="Low complexity" evidence="1">
    <location>
        <begin position="207"/>
        <end position="218"/>
    </location>
</feature>
<accession>A0AB38A4N8</accession>
<evidence type="ECO:0000256" key="1">
    <source>
        <dbReference type="SAM" id="MobiDB-lite"/>
    </source>
</evidence>
<keyword evidence="2" id="KW-0812">Transmembrane</keyword>
<dbReference type="SMART" id="SM00530">
    <property type="entry name" value="HTH_XRE"/>
    <property type="match status" value="1"/>
</dbReference>
<evidence type="ECO:0000313" key="5">
    <source>
        <dbReference type="Proteomes" id="UP000183687"/>
    </source>
</evidence>
<keyword evidence="2" id="KW-1133">Transmembrane helix</keyword>
<feature type="domain" description="HTH cro/C1-type" evidence="3">
    <location>
        <begin position="9"/>
        <end position="70"/>
    </location>
</feature>
<dbReference type="Gene3D" id="1.10.260.40">
    <property type="entry name" value="lambda repressor-like DNA-binding domains"/>
    <property type="match status" value="1"/>
</dbReference>
<feature type="compositionally biased region" description="Polar residues" evidence="1">
    <location>
        <begin position="141"/>
        <end position="177"/>
    </location>
</feature>
<reference evidence="4 5" key="1">
    <citation type="submission" date="2016-10" db="EMBL/GenBank/DDBJ databases">
        <authorList>
            <person name="Varghese N."/>
            <person name="Submissions S."/>
        </authorList>
    </citation>
    <scope>NUCLEOTIDE SEQUENCE [LARGE SCALE GENOMIC DNA]</scope>
    <source>
        <strain evidence="4 5">DSM 20586</strain>
    </source>
</reference>
<dbReference type="Proteomes" id="UP000183687">
    <property type="component" value="Unassembled WGS sequence"/>
</dbReference>
<name>A0AB38A4N8_9ACTN</name>
<feature type="region of interest" description="Disordered" evidence="1">
    <location>
        <begin position="347"/>
        <end position="373"/>
    </location>
</feature>
<feature type="region of interest" description="Disordered" evidence="1">
    <location>
        <begin position="445"/>
        <end position="503"/>
    </location>
</feature>
<dbReference type="AlphaFoldDB" id="A0AB38A4N8"/>
<dbReference type="PANTHER" id="PTHR34475:SF1">
    <property type="entry name" value="CYTOSKELETON PROTEIN RODZ"/>
    <property type="match status" value="1"/>
</dbReference>
<feature type="compositionally biased region" description="Basic and acidic residues" evidence="1">
    <location>
        <begin position="227"/>
        <end position="250"/>
    </location>
</feature>
<proteinExistence type="predicted"/>
<dbReference type="EMBL" id="FNSH01000001">
    <property type="protein sequence ID" value="SEB42149.1"/>
    <property type="molecule type" value="Genomic_DNA"/>
</dbReference>
<dbReference type="RefSeq" id="WP_057001932.1">
    <property type="nucleotide sequence ID" value="NZ_FNSH01000001.1"/>
</dbReference>
<feature type="compositionally biased region" description="Low complexity" evidence="1">
    <location>
        <begin position="183"/>
        <end position="199"/>
    </location>
</feature>
<dbReference type="GO" id="GO:0003677">
    <property type="term" value="F:DNA binding"/>
    <property type="evidence" value="ECO:0007669"/>
    <property type="project" value="InterPro"/>
</dbReference>
<evidence type="ECO:0000256" key="2">
    <source>
        <dbReference type="SAM" id="Phobius"/>
    </source>
</evidence>
<feature type="region of interest" description="Disordered" evidence="1">
    <location>
        <begin position="90"/>
        <end position="292"/>
    </location>
</feature>
<sequence>MAYPRFSELLRNRRMQLGLSIEQAARVLKLKEQALIAFEEADFTSIPKSGYAQGMLSSYARYLGLNPREVVDQFQEDLYEHTNGVMSHELRRRTRDGVHGRGPMEASSYELPLVGKRSSNSRLPEPPHLLPENPVLGRTGSFDTTSQARSRSELYQQGSSSLRNYESTSTNLSTQPNDAYPQGRPYTSSSASSAYTSPRRSSRRSRSGAGSQAGQSRSTTPRTGDVVSRRPTSDQYTDDLRIDNNARRYEAASSRQGRHSYRNIASTNRPSVKRNDELKRQQLRNRRSRTAPQQPGVIGFLSYFFSDRVRTIVTILVALVLVLIILIATAVRSCTSRVTDSKKTVAVETATPATTTSTTDAASTAASTEATAATTTAPVTETVVKVAVNDGAVTWLEIINDGTSEVAQTVTGPWSKTYTVTKEITVRVNDTSAVSITKNGENVRFDEHSSGVGTITIQGTNPNAATADAADESSSTNDAKSTTTGSAKKNSSDASSKSSSNNN</sequence>